<evidence type="ECO:0000313" key="5">
    <source>
        <dbReference type="EMBL" id="CAG2054246.1"/>
    </source>
</evidence>
<dbReference type="PIRSF" id="PIRSF011312">
    <property type="entry name" value="Cell_cycle_HUS1"/>
    <property type="match status" value="1"/>
</dbReference>
<dbReference type="Gene3D" id="3.70.10.10">
    <property type="match status" value="1"/>
</dbReference>
<comment type="subcellular location">
    <subcellularLocation>
        <location evidence="1">Nucleus</location>
    </subcellularLocation>
</comment>
<dbReference type="InterPro" id="IPR007150">
    <property type="entry name" value="HUS1/Mec3"/>
</dbReference>
<keyword evidence="6" id="KW-1185">Reference proteome</keyword>
<dbReference type="InterPro" id="IPR046938">
    <property type="entry name" value="DNA_clamp_sf"/>
</dbReference>
<organism evidence="5 6">
    <name type="scientific">Timema podura</name>
    <name type="common">Walking stick</name>
    <dbReference type="NCBI Taxonomy" id="61482"/>
    <lineage>
        <taxon>Eukaryota</taxon>
        <taxon>Metazoa</taxon>
        <taxon>Ecdysozoa</taxon>
        <taxon>Arthropoda</taxon>
        <taxon>Hexapoda</taxon>
        <taxon>Insecta</taxon>
        <taxon>Pterygota</taxon>
        <taxon>Neoptera</taxon>
        <taxon>Polyneoptera</taxon>
        <taxon>Phasmatodea</taxon>
        <taxon>Timematodea</taxon>
        <taxon>Timematoidea</taxon>
        <taxon>Timematidae</taxon>
        <taxon>Timema</taxon>
    </lineage>
</organism>
<reference evidence="5" key="1">
    <citation type="submission" date="2021-03" db="EMBL/GenBank/DDBJ databases">
        <authorList>
            <person name="Tran Van P."/>
        </authorList>
    </citation>
    <scope>NUCLEOTIDE SEQUENCE</scope>
</reference>
<comment type="caution">
    <text evidence="5">The sequence shown here is derived from an EMBL/GenBank/DDBJ whole genome shotgun (WGS) entry which is preliminary data.</text>
</comment>
<dbReference type="InterPro" id="IPR016580">
    <property type="entry name" value="HUS1"/>
</dbReference>
<evidence type="ECO:0000256" key="2">
    <source>
        <dbReference type="ARBA" id="ARBA00005563"/>
    </source>
</evidence>
<evidence type="ECO:0000313" key="6">
    <source>
        <dbReference type="Proteomes" id="UP001153148"/>
    </source>
</evidence>
<dbReference type="SUPFAM" id="SSF55979">
    <property type="entry name" value="DNA clamp"/>
    <property type="match status" value="1"/>
</dbReference>
<sequence length="308" mass="35720">MKFRAEMTEVLCMKQFSNIIEILSKFTKHCTIRICHDNIYFIILDDTCMGEHPFVWCVLEQANFFRRYVMVGLNQEFNEIFLEFEPDMMAKSLNFLKASQSAESMTVKLTNKNSPCLTFEIRLTSPTLARMCVQDIPVTVIPHKEWNSFVQPKLPDFDVKIALPSMKFLRNVIERMKTLDNQVHVTASTNGTLVFKVETIMADMATHFKELRCDQRSNWKENHPRYIWLGSEPPSHCHQQSTDTLDLAISSPKTVSVRVDIKKLLDFLSSDQLNPQMVTCNIAHHKMIELTLNSQDVNLHYVLPSIDR</sequence>
<dbReference type="EMBL" id="CAJPIN010001136">
    <property type="protein sequence ID" value="CAG2054246.1"/>
    <property type="molecule type" value="Genomic_DNA"/>
</dbReference>
<dbReference type="Proteomes" id="UP001153148">
    <property type="component" value="Unassembled WGS sequence"/>
</dbReference>
<dbReference type="Pfam" id="PF04005">
    <property type="entry name" value="Hus1"/>
    <property type="match status" value="1"/>
</dbReference>
<name>A0ABN7NI82_TIMPD</name>
<comment type="similarity">
    <text evidence="2 4">Belongs to the HUS1 family.</text>
</comment>
<keyword evidence="3" id="KW-0539">Nucleus</keyword>
<evidence type="ECO:0000256" key="4">
    <source>
        <dbReference type="PIRNR" id="PIRNR011312"/>
    </source>
</evidence>
<gene>
    <name evidence="5" type="ORF">TPAB3V08_LOCUS1279</name>
</gene>
<evidence type="ECO:0000256" key="1">
    <source>
        <dbReference type="ARBA" id="ARBA00004123"/>
    </source>
</evidence>
<evidence type="ECO:0000256" key="3">
    <source>
        <dbReference type="ARBA" id="ARBA00023242"/>
    </source>
</evidence>
<accession>A0ABN7NI82</accession>
<dbReference type="PANTHER" id="PTHR12900:SF0">
    <property type="entry name" value="CHECKPOINT PROTEIN"/>
    <property type="match status" value="1"/>
</dbReference>
<dbReference type="PANTHER" id="PTHR12900">
    <property type="entry name" value="MITOTIC AND DNA DAMAGE CHECKPOINT PROTEIN HUS1"/>
    <property type="match status" value="1"/>
</dbReference>
<protein>
    <recommendedName>
        <fullName evidence="4">Checkpoint protein</fullName>
    </recommendedName>
</protein>
<proteinExistence type="inferred from homology"/>